<evidence type="ECO:0000256" key="2">
    <source>
        <dbReference type="ARBA" id="ARBA00009033"/>
    </source>
</evidence>
<feature type="compositionally biased region" description="Basic and acidic residues" evidence="8">
    <location>
        <begin position="36"/>
        <end position="52"/>
    </location>
</feature>
<dbReference type="InterPro" id="IPR018270">
    <property type="entry name" value="C_nuclsd_transpt_met_bac"/>
</dbReference>
<accession>G3TI96</accession>
<evidence type="ECO:0000259" key="11">
    <source>
        <dbReference type="Pfam" id="PF07670"/>
    </source>
</evidence>
<feature type="domain" description="Nucleoside transporter/FeoB GTPase Gate" evidence="11">
    <location>
        <begin position="263"/>
        <end position="362"/>
    </location>
</feature>
<dbReference type="GO" id="GO:0005415">
    <property type="term" value="F:nucleoside:sodium symporter activity"/>
    <property type="evidence" value="ECO:0007669"/>
    <property type="project" value="TreeGrafter"/>
</dbReference>
<feature type="transmembrane region" description="Helical" evidence="7">
    <location>
        <begin position="534"/>
        <end position="558"/>
    </location>
</feature>
<dbReference type="GO" id="GO:0001895">
    <property type="term" value="P:retina homeostasis"/>
    <property type="evidence" value="ECO:0007669"/>
    <property type="project" value="TreeGrafter"/>
</dbReference>
<feature type="transmembrane region" description="Helical" evidence="7">
    <location>
        <begin position="261"/>
        <end position="282"/>
    </location>
</feature>
<organism evidence="12 13">
    <name type="scientific">Loxodonta africana</name>
    <name type="common">African elephant</name>
    <dbReference type="NCBI Taxonomy" id="9785"/>
    <lineage>
        <taxon>Eukaryota</taxon>
        <taxon>Metazoa</taxon>
        <taxon>Chordata</taxon>
        <taxon>Craniata</taxon>
        <taxon>Vertebrata</taxon>
        <taxon>Euteleostomi</taxon>
        <taxon>Mammalia</taxon>
        <taxon>Eutheria</taxon>
        <taxon>Afrotheria</taxon>
        <taxon>Proboscidea</taxon>
        <taxon>Elephantidae</taxon>
        <taxon>Loxodonta</taxon>
    </lineage>
</organism>
<evidence type="ECO:0000313" key="13">
    <source>
        <dbReference type="Proteomes" id="UP000007646"/>
    </source>
</evidence>
<feature type="transmembrane region" description="Helical" evidence="7">
    <location>
        <begin position="147"/>
        <end position="169"/>
    </location>
</feature>
<feature type="domain" description="Concentrative nucleoside transporter N-terminal" evidence="9">
    <location>
        <begin position="183"/>
        <end position="255"/>
    </location>
</feature>
<evidence type="ECO:0000313" key="12">
    <source>
        <dbReference type="Ensembl" id="ENSLAFP00000014354.3"/>
    </source>
</evidence>
<evidence type="ECO:0000256" key="3">
    <source>
        <dbReference type="ARBA" id="ARBA00022475"/>
    </source>
</evidence>
<dbReference type="eggNOG" id="KOG3747">
    <property type="taxonomic scope" value="Eukaryota"/>
</dbReference>
<feature type="transmembrane region" description="Helical" evidence="7">
    <location>
        <begin position="294"/>
        <end position="317"/>
    </location>
</feature>
<dbReference type="InterPro" id="IPR008276">
    <property type="entry name" value="C_nuclsd_transpt"/>
</dbReference>
<evidence type="ECO:0000256" key="8">
    <source>
        <dbReference type="SAM" id="MobiDB-lite"/>
    </source>
</evidence>
<feature type="transmembrane region" description="Helical" evidence="7">
    <location>
        <begin position="104"/>
        <end position="126"/>
    </location>
</feature>
<keyword evidence="7" id="KW-0813">Transport</keyword>
<dbReference type="OMA" id="FINACIA"/>
<keyword evidence="5 7" id="KW-1133">Transmembrane helix</keyword>
<dbReference type="PANTHER" id="PTHR10590">
    <property type="entry name" value="SODIUM/NUCLEOSIDE COTRANSPORTER"/>
    <property type="match status" value="1"/>
</dbReference>
<keyword evidence="6 7" id="KW-0472">Membrane</keyword>
<keyword evidence="4 7" id="KW-0812">Transmembrane</keyword>
<feature type="transmembrane region" description="Helical" evidence="7">
    <location>
        <begin position="175"/>
        <end position="194"/>
    </location>
</feature>
<reference evidence="12 13" key="1">
    <citation type="submission" date="2009-06" db="EMBL/GenBank/DDBJ databases">
        <title>The Genome Sequence of Loxodonta africana (African elephant).</title>
        <authorList>
            <person name="Di Palma F."/>
            <person name="Heiman D."/>
            <person name="Young S."/>
            <person name="Johnson J."/>
            <person name="Lander E.S."/>
            <person name="Lindblad-Toh K."/>
        </authorList>
    </citation>
    <scope>NUCLEOTIDE SEQUENCE [LARGE SCALE GENOMIC DNA]</scope>
    <source>
        <strain evidence="12 13">Isolate ISIS603380</strain>
    </source>
</reference>
<evidence type="ECO:0000256" key="6">
    <source>
        <dbReference type="ARBA" id="ARBA00023136"/>
    </source>
</evidence>
<dbReference type="Pfam" id="PF01773">
    <property type="entry name" value="Nucleos_tra2_N"/>
    <property type="match status" value="1"/>
</dbReference>
<feature type="transmembrane region" description="Helical" evidence="7">
    <location>
        <begin position="206"/>
        <end position="223"/>
    </location>
</feature>
<feature type="transmembrane region" description="Helical" evidence="7">
    <location>
        <begin position="337"/>
        <end position="359"/>
    </location>
</feature>
<dbReference type="Proteomes" id="UP000007646">
    <property type="component" value="Unassembled WGS sequence"/>
</dbReference>
<name>G3TI96_LOXAF</name>
<dbReference type="InterPro" id="IPR002668">
    <property type="entry name" value="CNT_N_dom"/>
</dbReference>
<dbReference type="InParanoid" id="G3TI96"/>
<evidence type="ECO:0000256" key="5">
    <source>
        <dbReference type="ARBA" id="ARBA00022989"/>
    </source>
</evidence>
<evidence type="ECO:0000256" key="1">
    <source>
        <dbReference type="ARBA" id="ARBA00004651"/>
    </source>
</evidence>
<feature type="transmembrane region" description="Helical" evidence="7">
    <location>
        <begin position="570"/>
        <end position="588"/>
    </location>
</feature>
<evidence type="ECO:0000259" key="10">
    <source>
        <dbReference type="Pfam" id="PF07662"/>
    </source>
</evidence>
<dbReference type="GO" id="GO:0005886">
    <property type="term" value="C:plasma membrane"/>
    <property type="evidence" value="ECO:0007669"/>
    <property type="project" value="UniProtKB-SubCell"/>
</dbReference>
<dbReference type="STRING" id="9785.ENSLAFP00000014354"/>
<feature type="transmembrane region" description="Helical" evidence="7">
    <location>
        <begin position="79"/>
        <end position="98"/>
    </location>
</feature>
<dbReference type="Pfam" id="PF07662">
    <property type="entry name" value="Nucleos_tra2_C"/>
    <property type="match status" value="1"/>
</dbReference>
<keyword evidence="3" id="KW-1003">Cell membrane</keyword>
<dbReference type="AlphaFoldDB" id="G3TI96"/>
<feature type="domain" description="Concentrative nucleoside transporter C-terminal" evidence="10">
    <location>
        <begin position="367"/>
        <end position="589"/>
    </location>
</feature>
<comment type="subcellular location">
    <subcellularLocation>
        <location evidence="1">Cell membrane</location>
        <topology evidence="1">Multi-pass membrane protein</topology>
    </subcellularLocation>
</comment>
<proteinExistence type="inferred from homology"/>
<dbReference type="PANTHER" id="PTHR10590:SF11">
    <property type="entry name" value="SODIUM_NUCLEOSIDE COTRANSPORTER 2"/>
    <property type="match status" value="1"/>
</dbReference>
<evidence type="ECO:0000259" key="9">
    <source>
        <dbReference type="Pfam" id="PF01773"/>
    </source>
</evidence>
<feature type="transmembrane region" description="Helical" evidence="7">
    <location>
        <begin position="438"/>
        <end position="456"/>
    </location>
</feature>
<dbReference type="GO" id="GO:0015211">
    <property type="term" value="F:purine nucleoside transmembrane transporter activity"/>
    <property type="evidence" value="ECO:0007669"/>
    <property type="project" value="TreeGrafter"/>
</dbReference>
<reference evidence="12" key="2">
    <citation type="submission" date="2025-08" db="UniProtKB">
        <authorList>
            <consortium name="Ensembl"/>
        </authorList>
    </citation>
    <scope>IDENTIFICATION</scope>
    <source>
        <strain evidence="12">Isolate ISIS603380</strain>
    </source>
</reference>
<sequence>MEKTNGRGSITLPTVDAGVENPGLELVLSSASLNPEETKRTEEQGHSLRDGLRLPTHQRHRRNRQPLIKARHFYKTHGLFKRVLVGLLCLAYAAYFLAACLLDFQRALALFILTCLVLFTLAHRLLKRLLGKELTRCLKLYESMTCLWHSLLRVFGGLSLIRLCLWLALDTAQRPEQLTPSSGICVFIGILFVCSKHHSAVSWRTVLWGLGLQFFFGTFVIRTDPGFIAFQWLGDQVQIFLNDTVAGSSFVFGDMLVKNVFAFQALPIILFFGRVMSVLYYLGLMQVVVQKMAWCLQVTMGTTATETLAVAGNVFMGMASEVPLFIRPYLGDMTSEIHAVMTGGFATISGTVLGAYMSFGGINPSSLISASVMAAPCALAVSKLVYPEVEESKFRSWEGVKLPHGPDSHEKEKNILEAASSGGATDAIGLVANVTANLMAFLIVLAFINAALTWLWELVEIQGLSFQVICSYILQPMVFMMAVEWADCLGVAEVVGTKVFINEFVAYQQLSQYQHRLEEWIGGKKQWISERAEITTAFLLCGFFNLSSMGITLGGLMSMVPHRKSDLSKIVVSALLMGACVSFINACMAESFLSLGKWEPTVSFLSTSFNNSSYETYMCCKELFQSTSLNGTHMPSFSGPWEGNEFSAMALANCCGIYGHSICV</sequence>
<dbReference type="HOGENOM" id="CLU_016813_3_2_1"/>
<dbReference type="NCBIfam" id="TIGR00804">
    <property type="entry name" value="nupC"/>
    <property type="match status" value="1"/>
</dbReference>
<keyword evidence="13" id="KW-1185">Reference proteome</keyword>
<evidence type="ECO:0000256" key="7">
    <source>
        <dbReference type="RuleBase" id="RU362018"/>
    </source>
</evidence>
<protein>
    <recommendedName>
        <fullName evidence="7">Sodium/nucleoside cotransporter</fullName>
    </recommendedName>
</protein>
<feature type="region of interest" description="Disordered" evidence="8">
    <location>
        <begin position="34"/>
        <end position="53"/>
    </location>
</feature>
<comment type="similarity">
    <text evidence="2 7">Belongs to the concentrative nucleoside transporter (CNT) (TC 2.A.41) family.</text>
</comment>
<dbReference type="GeneTree" id="ENSGT00390000016025"/>
<dbReference type="Ensembl" id="ENSLAFT00000017120.3">
    <property type="protein sequence ID" value="ENSLAFP00000014354.3"/>
    <property type="gene ID" value="ENSLAFG00000017118.3"/>
</dbReference>
<dbReference type="InterPro" id="IPR011657">
    <property type="entry name" value="CNT_C_dom"/>
</dbReference>
<reference evidence="12" key="3">
    <citation type="submission" date="2025-09" db="UniProtKB">
        <authorList>
            <consortium name="Ensembl"/>
        </authorList>
    </citation>
    <scope>IDENTIFICATION</scope>
    <source>
        <strain evidence="12">Isolate ISIS603380</strain>
    </source>
</reference>
<dbReference type="Pfam" id="PF07670">
    <property type="entry name" value="Gate"/>
    <property type="match status" value="1"/>
</dbReference>
<evidence type="ECO:0000256" key="4">
    <source>
        <dbReference type="ARBA" id="ARBA00022692"/>
    </source>
</evidence>
<dbReference type="InterPro" id="IPR011642">
    <property type="entry name" value="Gate_dom"/>
</dbReference>